<protein>
    <recommendedName>
        <fullName evidence="4">Tryptophan synthase beta chain-like PALP domain-containing protein</fullName>
    </recommendedName>
</protein>
<evidence type="ECO:0000256" key="2">
    <source>
        <dbReference type="ARBA" id="ARBA00022898"/>
    </source>
</evidence>
<dbReference type="EMBL" id="UINC01038945">
    <property type="protein sequence ID" value="SVB36700.1"/>
    <property type="molecule type" value="Genomic_DNA"/>
</dbReference>
<dbReference type="Gene3D" id="3.40.50.1100">
    <property type="match status" value="2"/>
</dbReference>
<dbReference type="InterPro" id="IPR050147">
    <property type="entry name" value="Ser/Thr_Dehydratase"/>
</dbReference>
<feature type="non-terminal residue" evidence="5">
    <location>
        <position position="240"/>
    </location>
</feature>
<dbReference type="GO" id="GO:0009097">
    <property type="term" value="P:isoleucine biosynthetic process"/>
    <property type="evidence" value="ECO:0007669"/>
    <property type="project" value="TreeGrafter"/>
</dbReference>
<feature type="domain" description="Tryptophan synthase beta chain-like PALP" evidence="4">
    <location>
        <begin position="3"/>
        <end position="239"/>
    </location>
</feature>
<dbReference type="AlphaFoldDB" id="A0A382DE05"/>
<evidence type="ECO:0000313" key="5">
    <source>
        <dbReference type="EMBL" id="SVB36700.1"/>
    </source>
</evidence>
<sequence>CDYTVKCENLQPIGAFKVRGGVNLVGRLSDAEKDAGLISASTGNHGQSIAWAGRQFGASVVIYAPAERANSAKLEAMRLLGAEVRLHGRDFDEARIVAEEAARDEGRRFVHSANEPHLISGVGTIGIEILEAEPDVEVVLVPVGGGSGAAGMCLAAKARNPHIEVIGVQSASAPAAWQAWREKRLDIDAEMSTPHEGMATRVPFEMTMQILWEQLDDFILVKDDEVDAAIRLLAQERLVA</sequence>
<dbReference type="GO" id="GO:0004794">
    <property type="term" value="F:threonine deaminase activity"/>
    <property type="evidence" value="ECO:0007669"/>
    <property type="project" value="TreeGrafter"/>
</dbReference>
<evidence type="ECO:0000256" key="1">
    <source>
        <dbReference type="ARBA" id="ARBA00001933"/>
    </source>
</evidence>
<dbReference type="PANTHER" id="PTHR48078">
    <property type="entry name" value="THREONINE DEHYDRATASE, MITOCHONDRIAL-RELATED"/>
    <property type="match status" value="1"/>
</dbReference>
<keyword evidence="3" id="KW-0456">Lyase</keyword>
<dbReference type="GO" id="GO:0006567">
    <property type="term" value="P:L-threonine catabolic process"/>
    <property type="evidence" value="ECO:0007669"/>
    <property type="project" value="TreeGrafter"/>
</dbReference>
<dbReference type="SUPFAM" id="SSF53686">
    <property type="entry name" value="Tryptophan synthase beta subunit-like PLP-dependent enzymes"/>
    <property type="match status" value="1"/>
</dbReference>
<comment type="cofactor">
    <cofactor evidence="1">
        <name>pyridoxal 5'-phosphate</name>
        <dbReference type="ChEBI" id="CHEBI:597326"/>
    </cofactor>
</comment>
<gene>
    <name evidence="5" type="ORF">METZ01_LOCUS189554</name>
</gene>
<dbReference type="InterPro" id="IPR001926">
    <property type="entry name" value="TrpB-like_PALP"/>
</dbReference>
<dbReference type="Pfam" id="PF00291">
    <property type="entry name" value="PALP"/>
    <property type="match status" value="1"/>
</dbReference>
<feature type="non-terminal residue" evidence="5">
    <location>
        <position position="1"/>
    </location>
</feature>
<dbReference type="GO" id="GO:0003941">
    <property type="term" value="F:L-serine ammonia-lyase activity"/>
    <property type="evidence" value="ECO:0007669"/>
    <property type="project" value="TreeGrafter"/>
</dbReference>
<evidence type="ECO:0000256" key="3">
    <source>
        <dbReference type="ARBA" id="ARBA00023239"/>
    </source>
</evidence>
<proteinExistence type="predicted"/>
<dbReference type="InterPro" id="IPR036052">
    <property type="entry name" value="TrpB-like_PALP_sf"/>
</dbReference>
<evidence type="ECO:0000259" key="4">
    <source>
        <dbReference type="Pfam" id="PF00291"/>
    </source>
</evidence>
<accession>A0A382DE05</accession>
<organism evidence="5">
    <name type="scientific">marine metagenome</name>
    <dbReference type="NCBI Taxonomy" id="408172"/>
    <lineage>
        <taxon>unclassified sequences</taxon>
        <taxon>metagenomes</taxon>
        <taxon>ecological metagenomes</taxon>
    </lineage>
</organism>
<keyword evidence="2" id="KW-0663">Pyridoxal phosphate</keyword>
<name>A0A382DE05_9ZZZZ</name>
<reference evidence="5" key="1">
    <citation type="submission" date="2018-05" db="EMBL/GenBank/DDBJ databases">
        <authorList>
            <person name="Lanie J.A."/>
            <person name="Ng W.-L."/>
            <person name="Kazmierczak K.M."/>
            <person name="Andrzejewski T.M."/>
            <person name="Davidsen T.M."/>
            <person name="Wayne K.J."/>
            <person name="Tettelin H."/>
            <person name="Glass J.I."/>
            <person name="Rusch D."/>
            <person name="Podicherti R."/>
            <person name="Tsui H.-C.T."/>
            <person name="Winkler M.E."/>
        </authorList>
    </citation>
    <scope>NUCLEOTIDE SEQUENCE</scope>
</reference>
<dbReference type="PANTHER" id="PTHR48078:SF7">
    <property type="entry name" value="BLL6502 PROTEIN"/>
    <property type="match status" value="1"/>
</dbReference>
<dbReference type="GO" id="GO:0006565">
    <property type="term" value="P:L-serine catabolic process"/>
    <property type="evidence" value="ECO:0007669"/>
    <property type="project" value="TreeGrafter"/>
</dbReference>